<feature type="transmembrane region" description="Helical" evidence="10">
    <location>
        <begin position="871"/>
        <end position="895"/>
    </location>
</feature>
<dbReference type="GO" id="GO:0016020">
    <property type="term" value="C:membrane"/>
    <property type="evidence" value="ECO:0007669"/>
    <property type="project" value="UniProtKB-SubCell"/>
</dbReference>
<keyword evidence="4 10" id="KW-0812">Transmembrane</keyword>
<feature type="transmembrane region" description="Helical" evidence="10">
    <location>
        <begin position="394"/>
        <end position="415"/>
    </location>
</feature>
<dbReference type="PROSITE" id="PS50929">
    <property type="entry name" value="ABC_TM1F"/>
    <property type="match status" value="2"/>
</dbReference>
<evidence type="ECO:0000256" key="10">
    <source>
        <dbReference type="SAM" id="Phobius"/>
    </source>
</evidence>
<feature type="transmembrane region" description="Helical" evidence="10">
    <location>
        <begin position="961"/>
        <end position="979"/>
    </location>
</feature>
<dbReference type="FunFam" id="1.20.1560.10:FF:000082">
    <property type="entry name" value="ABC transporter, multidrug resistance associated protein"/>
    <property type="match status" value="1"/>
</dbReference>
<feature type="transmembrane region" description="Helical" evidence="10">
    <location>
        <begin position="281"/>
        <end position="305"/>
    </location>
</feature>
<feature type="domain" description="ABC transmembrane type-1" evidence="12">
    <location>
        <begin position="159"/>
        <end position="451"/>
    </location>
</feature>
<dbReference type="HOGENOM" id="CLU_000604_27_1_1"/>
<feature type="domain" description="ABC transmembrane type-1" evidence="12">
    <location>
        <begin position="825"/>
        <end position="1013"/>
    </location>
</feature>
<evidence type="ECO:0000259" key="11">
    <source>
        <dbReference type="PROSITE" id="PS50893"/>
    </source>
</evidence>
<dbReference type="GO" id="GO:0016887">
    <property type="term" value="F:ATP hydrolysis activity"/>
    <property type="evidence" value="ECO:0007669"/>
    <property type="project" value="InterPro"/>
</dbReference>
<dbReference type="Pfam" id="PF00664">
    <property type="entry name" value="ABC_membrane"/>
    <property type="match status" value="2"/>
</dbReference>
<feature type="domain" description="ABC transporter" evidence="11">
    <location>
        <begin position="542"/>
        <end position="763"/>
    </location>
</feature>
<proteinExistence type="inferred from homology"/>
<dbReference type="PROSITE" id="PS00211">
    <property type="entry name" value="ABC_TRANSPORTER_1"/>
    <property type="match status" value="2"/>
</dbReference>
<comment type="subcellular location">
    <subcellularLocation>
        <location evidence="1">Membrane</location>
        <topology evidence="1">Multi-pass membrane protein</topology>
    </subcellularLocation>
</comment>
<dbReference type="PANTHER" id="PTHR24223">
    <property type="entry name" value="ATP-BINDING CASSETTE SUB-FAMILY C"/>
    <property type="match status" value="1"/>
</dbReference>
<dbReference type="SUPFAM" id="SSF90123">
    <property type="entry name" value="ABC transporter transmembrane region"/>
    <property type="match status" value="3"/>
</dbReference>
<organism evidence="13 14">
    <name type="scientific">Serendipita vermifera MAFF 305830</name>
    <dbReference type="NCBI Taxonomy" id="933852"/>
    <lineage>
        <taxon>Eukaryota</taxon>
        <taxon>Fungi</taxon>
        <taxon>Dikarya</taxon>
        <taxon>Basidiomycota</taxon>
        <taxon>Agaricomycotina</taxon>
        <taxon>Agaricomycetes</taxon>
        <taxon>Sebacinales</taxon>
        <taxon>Serendipitaceae</taxon>
        <taxon>Serendipita</taxon>
    </lineage>
</organism>
<dbReference type="SUPFAM" id="SSF52540">
    <property type="entry name" value="P-loop containing nucleoside triphosphate hydrolases"/>
    <property type="match status" value="2"/>
</dbReference>
<feature type="transmembrane region" description="Helical" evidence="10">
    <location>
        <begin position="811"/>
        <end position="833"/>
    </location>
</feature>
<dbReference type="CDD" id="cd18606">
    <property type="entry name" value="ABC_6TM_YOR1_D2_like"/>
    <property type="match status" value="1"/>
</dbReference>
<keyword evidence="3" id="KW-0813">Transport</keyword>
<feature type="region of interest" description="Disordered" evidence="9">
    <location>
        <begin position="503"/>
        <end position="547"/>
    </location>
</feature>
<dbReference type="Pfam" id="PF00005">
    <property type="entry name" value="ABC_tran"/>
    <property type="match status" value="2"/>
</dbReference>
<dbReference type="InterPro" id="IPR003439">
    <property type="entry name" value="ABC_transporter-like_ATP-bd"/>
</dbReference>
<dbReference type="Gene3D" id="3.40.50.300">
    <property type="entry name" value="P-loop containing nucleotide triphosphate hydrolases"/>
    <property type="match status" value="2"/>
</dbReference>
<dbReference type="InterPro" id="IPR003593">
    <property type="entry name" value="AAA+_ATPase"/>
</dbReference>
<evidence type="ECO:0000256" key="1">
    <source>
        <dbReference type="ARBA" id="ARBA00004141"/>
    </source>
</evidence>
<dbReference type="InterPro" id="IPR027417">
    <property type="entry name" value="P-loop_NTPase"/>
</dbReference>
<evidence type="ECO:0000256" key="8">
    <source>
        <dbReference type="ARBA" id="ARBA00023136"/>
    </source>
</evidence>
<reference evidence="13 14" key="1">
    <citation type="submission" date="2014-04" db="EMBL/GenBank/DDBJ databases">
        <authorList>
            <consortium name="DOE Joint Genome Institute"/>
            <person name="Kuo A."/>
            <person name="Zuccaro A."/>
            <person name="Kohler A."/>
            <person name="Nagy L.G."/>
            <person name="Floudas D."/>
            <person name="Copeland A."/>
            <person name="Barry K.W."/>
            <person name="Cichocki N."/>
            <person name="Veneault-Fourrey C."/>
            <person name="LaButti K."/>
            <person name="Lindquist E.A."/>
            <person name="Lipzen A."/>
            <person name="Lundell T."/>
            <person name="Morin E."/>
            <person name="Murat C."/>
            <person name="Sun H."/>
            <person name="Tunlid A."/>
            <person name="Henrissat B."/>
            <person name="Grigoriev I.V."/>
            <person name="Hibbett D.S."/>
            <person name="Martin F."/>
            <person name="Nordberg H.P."/>
            <person name="Cantor M.N."/>
            <person name="Hua S.X."/>
        </authorList>
    </citation>
    <scope>NUCLEOTIDE SEQUENCE [LARGE SCALE GENOMIC DNA]</scope>
    <source>
        <strain evidence="13 14">MAFF 305830</strain>
    </source>
</reference>
<protein>
    <recommendedName>
        <fullName evidence="15">Multidrug resistance-associated ABC transporter</fullName>
    </recommendedName>
</protein>
<evidence type="ECO:0000256" key="5">
    <source>
        <dbReference type="ARBA" id="ARBA00022741"/>
    </source>
</evidence>
<keyword evidence="8 10" id="KW-0472">Membrane</keyword>
<dbReference type="GO" id="GO:0140359">
    <property type="term" value="F:ABC-type transporter activity"/>
    <property type="evidence" value="ECO:0007669"/>
    <property type="project" value="InterPro"/>
</dbReference>
<evidence type="ECO:0000256" key="9">
    <source>
        <dbReference type="SAM" id="MobiDB-lite"/>
    </source>
</evidence>
<keyword evidence="14" id="KW-1185">Reference proteome</keyword>
<dbReference type="CDD" id="cd03250">
    <property type="entry name" value="ABCC_MRP_domain1"/>
    <property type="match status" value="1"/>
</dbReference>
<dbReference type="FunFam" id="3.40.50.300:FF:000997">
    <property type="entry name" value="Multidrug resistance-associated protein 1"/>
    <property type="match status" value="1"/>
</dbReference>
<feature type="region of interest" description="Disordered" evidence="9">
    <location>
        <begin position="1"/>
        <end position="33"/>
    </location>
</feature>
<dbReference type="STRING" id="933852.A0A0C2XFE3"/>
<reference evidence="14" key="2">
    <citation type="submission" date="2015-01" db="EMBL/GenBank/DDBJ databases">
        <title>Evolutionary Origins and Diversification of the Mycorrhizal Mutualists.</title>
        <authorList>
            <consortium name="DOE Joint Genome Institute"/>
            <consortium name="Mycorrhizal Genomics Consortium"/>
            <person name="Kohler A."/>
            <person name="Kuo A."/>
            <person name="Nagy L.G."/>
            <person name="Floudas D."/>
            <person name="Copeland A."/>
            <person name="Barry K.W."/>
            <person name="Cichocki N."/>
            <person name="Veneault-Fourrey C."/>
            <person name="LaButti K."/>
            <person name="Lindquist E.A."/>
            <person name="Lipzen A."/>
            <person name="Lundell T."/>
            <person name="Morin E."/>
            <person name="Murat C."/>
            <person name="Riley R."/>
            <person name="Ohm R."/>
            <person name="Sun H."/>
            <person name="Tunlid A."/>
            <person name="Henrissat B."/>
            <person name="Grigoriev I.V."/>
            <person name="Hibbett D.S."/>
            <person name="Martin F."/>
        </authorList>
    </citation>
    <scope>NUCLEOTIDE SEQUENCE [LARGE SCALE GENOMIC DNA]</scope>
    <source>
        <strain evidence="14">MAFF 305830</strain>
    </source>
</reference>
<dbReference type="PANTHER" id="PTHR24223:SF456">
    <property type="entry name" value="MULTIDRUG RESISTANCE-ASSOCIATED PROTEIN LETHAL(2)03659"/>
    <property type="match status" value="1"/>
</dbReference>
<gene>
    <name evidence="13" type="ORF">M408DRAFT_160009</name>
</gene>
<keyword evidence="5" id="KW-0547">Nucleotide-binding</keyword>
<comment type="similarity">
    <text evidence="2">Belongs to the ABC transporter superfamily. ABCC family. Conjugate transporter (TC 3.A.1.208) subfamily.</text>
</comment>
<feature type="transmembrane region" description="Helical" evidence="10">
    <location>
        <begin position="1081"/>
        <end position="1099"/>
    </location>
</feature>
<dbReference type="InterPro" id="IPR036640">
    <property type="entry name" value="ABC1_TM_sf"/>
</dbReference>
<dbReference type="InterPro" id="IPR011527">
    <property type="entry name" value="ABC1_TM_dom"/>
</dbReference>
<dbReference type="FunFam" id="3.40.50.300:FF:000565">
    <property type="entry name" value="ABC bile acid transporter"/>
    <property type="match status" value="1"/>
</dbReference>
<dbReference type="Proteomes" id="UP000054097">
    <property type="component" value="Unassembled WGS sequence"/>
</dbReference>
<keyword evidence="6" id="KW-0067">ATP-binding</keyword>
<dbReference type="SMART" id="SM00382">
    <property type="entry name" value="AAA"/>
    <property type="match status" value="2"/>
</dbReference>
<feature type="transmembrane region" description="Helical" evidence="10">
    <location>
        <begin position="311"/>
        <end position="333"/>
    </location>
</feature>
<dbReference type="InterPro" id="IPR017871">
    <property type="entry name" value="ABC_transporter-like_CS"/>
</dbReference>
<sequence length="1454" mass="160167">MSDQQNPPPEENRGVFSRIWRPTPKPPGFANGETIPDHRSSWWSQLTFSWLGPLLTVGFSRPLEVDDLWELDDSRRSDAISPRLERNFYARCPPEKRPQYIKEQIVFTPTDEVNRDPQEEEIKGEKLPTADLEKNARGKKVYDESLVFALEKTFRYHFWLGGILQLIGDALSTTSPLVTKALLTFLVDSYYSARFPEQFPNNPPIGKGIGLAFGLFAMQVAASVAHNHALSNSMTVGLLIRSTVIGQIFRKSLRLSGRARVTHSPGKITTMLSTDTTRLDFALGFFHQIWVSPLMILLALGLLIGNLGVSALVAVGVLLLGFPAQGLIVKFLFNARKEGLVITDSRVRLLQEVIQGIRLVKIYAWEALYNHKIDELRRAELKKVRTTSLLRSSIISLTSFIPILAAILAFVTYSLTGHPLDPAIIFSSLQLLNVLRMPLIMFPFILSLCTDAWVSLGRISQFLTAEELAPPYPIEAGRKFALEIDGDFTWEVADIAKALAESNKGKGKGPGAKGDKKPKKEAKKPTKKERKGETGSPAEPSPSATTVSADSNAIFTLKNLQMQVHEGQFVALVGRIGSGKSSVLNALIGEMRKTRGEVSFNGTIAYSPQVPWLANATVRDNILFGNPYDEKRFKEIVSACSLEADFDMLPNGDMTEIGEKGINLSGGQKARVSLARSAYSKTDIILLDDALSAVDAHVGKHILENCLLRGPLAGRTRVLATHALSALPRVDYIYVLEKGEIVEHGTYQDLLESGPLFSRLIADYGGTEEQEKGEEGEAAAKDEKKDTEMAISKPLMQEEDRNTGQIQWNVYSLYITAAGGLFWTLFIIFGLLAEQAAQIVTTLVLGWWTSQSVAGFQNSQYMALYGGIGGAQAVISFFSSFAFALAGLKASLVLFRKALASLLRSPVSFYDTTPVGRVLSRLSRDVESLDNQLPAALYQLMRMLAAVAGAIALIFYTFPYLGIAIPFLFILYYLASAFYRRTSIETKRLDSVLRSTLYAHLGEALTGLSTIHAWRAQVSYLALCRNFVLTWVLGPLPQSCGPLNRYVVLSGITFDYSFSVDGQNRAYILSVLVQRWLGIRLDMIANVLILGICLFAVGVRTTSDPSKTGVVLSYTLAITQTLAQMVTQMARSEQEMNAVERLDHYGSLQAEAATTTSNDPGPEWPAKGSISFTNVDLAYRPGLPLVLKGVSFDVKPGEKIGICGRTGAGKSSMLQALFRIVEIEDGGSITIDGVKTKDIGLDVLRQRLAVIPQDALLFKGTVRENIDPLNLHTDVELLSALRRAGLHQDEISETVKEVQEVKEGENADGKQATHSARFDLDSMVSEEGSNFSAGERQLLALCRALVKESRVIVMDEATSNVDPETDSGIQRTIRREFANCTLLCIAHRLNTIVYYDRILVLDKGQVAEYDTPLNLYDQEGSIFRSLCAEASLNRADIVRIREAQGNLESLEAKK</sequence>
<feature type="domain" description="ABC transporter" evidence="11">
    <location>
        <begin position="1170"/>
        <end position="1428"/>
    </location>
</feature>
<keyword evidence="7 10" id="KW-1133">Transmembrane helix</keyword>
<evidence type="ECO:0000256" key="3">
    <source>
        <dbReference type="ARBA" id="ARBA00022448"/>
    </source>
</evidence>
<dbReference type="CDD" id="cd18597">
    <property type="entry name" value="ABC_6TM_YOR1_D1_like"/>
    <property type="match status" value="1"/>
</dbReference>
<evidence type="ECO:0000259" key="12">
    <source>
        <dbReference type="PROSITE" id="PS50929"/>
    </source>
</evidence>
<dbReference type="PROSITE" id="PS50893">
    <property type="entry name" value="ABC_TRANSPORTER_2"/>
    <property type="match status" value="2"/>
</dbReference>
<dbReference type="InterPro" id="IPR050173">
    <property type="entry name" value="ABC_transporter_C-like"/>
</dbReference>
<dbReference type="GO" id="GO:0005524">
    <property type="term" value="F:ATP binding"/>
    <property type="evidence" value="ECO:0007669"/>
    <property type="project" value="UniProtKB-KW"/>
</dbReference>
<evidence type="ECO:0000256" key="7">
    <source>
        <dbReference type="ARBA" id="ARBA00022989"/>
    </source>
</evidence>
<dbReference type="CDD" id="cd03244">
    <property type="entry name" value="ABCC_MRP_domain2"/>
    <property type="match status" value="1"/>
</dbReference>
<feature type="transmembrane region" description="Helical" evidence="10">
    <location>
        <begin position="435"/>
        <end position="454"/>
    </location>
</feature>
<evidence type="ECO:0008006" key="15">
    <source>
        <dbReference type="Google" id="ProtNLM"/>
    </source>
</evidence>
<evidence type="ECO:0000313" key="14">
    <source>
        <dbReference type="Proteomes" id="UP000054097"/>
    </source>
</evidence>
<accession>A0A0C2XFE3</accession>
<evidence type="ECO:0000313" key="13">
    <source>
        <dbReference type="EMBL" id="KIM27852.1"/>
    </source>
</evidence>
<evidence type="ECO:0000256" key="4">
    <source>
        <dbReference type="ARBA" id="ARBA00022692"/>
    </source>
</evidence>
<dbReference type="OrthoDB" id="6500128at2759"/>
<dbReference type="EMBL" id="KN824296">
    <property type="protein sequence ID" value="KIM27852.1"/>
    <property type="molecule type" value="Genomic_DNA"/>
</dbReference>
<feature type="compositionally biased region" description="Basic residues" evidence="9">
    <location>
        <begin position="516"/>
        <end position="529"/>
    </location>
</feature>
<name>A0A0C2XFE3_SERVB</name>
<dbReference type="Gene3D" id="1.20.1560.10">
    <property type="entry name" value="ABC transporter type 1, transmembrane domain"/>
    <property type="match status" value="2"/>
</dbReference>
<evidence type="ECO:0000256" key="2">
    <source>
        <dbReference type="ARBA" id="ARBA00009726"/>
    </source>
</evidence>
<evidence type="ECO:0000256" key="6">
    <source>
        <dbReference type="ARBA" id="ARBA00022840"/>
    </source>
</evidence>